<accession>A0ABT7BV95</accession>
<comment type="similarity">
    <text evidence="11">Belongs to the helicase family. PriA subfamily.</text>
</comment>
<feature type="binding site" evidence="11">
    <location>
        <position position="594"/>
    </location>
    <ligand>
        <name>Zn(2+)</name>
        <dbReference type="ChEBI" id="CHEBI:29105"/>
        <label>1</label>
    </ligand>
</feature>
<dbReference type="InterPro" id="IPR042115">
    <property type="entry name" value="PriA_3primeBD_sf"/>
</dbReference>
<feature type="binding site" evidence="11">
    <location>
        <position position="597"/>
    </location>
    <ligand>
        <name>Zn(2+)</name>
        <dbReference type="ChEBI" id="CHEBI:29105"/>
        <label>1</label>
    </ligand>
</feature>
<comment type="catalytic activity">
    <reaction evidence="11">
        <text>ATP + H2O = ADP + phosphate + H(+)</text>
        <dbReference type="Rhea" id="RHEA:13065"/>
        <dbReference type="ChEBI" id="CHEBI:15377"/>
        <dbReference type="ChEBI" id="CHEBI:15378"/>
        <dbReference type="ChEBI" id="CHEBI:30616"/>
        <dbReference type="ChEBI" id="CHEBI:43474"/>
        <dbReference type="ChEBI" id="CHEBI:456216"/>
        <dbReference type="EC" id="5.6.2.4"/>
    </reaction>
</comment>
<dbReference type="PANTHER" id="PTHR30580:SF0">
    <property type="entry name" value="PRIMOSOMAL PROTEIN N"/>
    <property type="match status" value="1"/>
</dbReference>
<evidence type="ECO:0000259" key="13">
    <source>
        <dbReference type="PROSITE" id="PS51194"/>
    </source>
</evidence>
<protein>
    <recommendedName>
        <fullName evidence="11">Replication restart protein PriA</fullName>
    </recommendedName>
    <alternativeName>
        <fullName evidence="11">ATP-dependent DNA helicase PriA</fullName>
        <ecNumber evidence="11">5.6.2.4</ecNumber>
    </alternativeName>
    <alternativeName>
        <fullName evidence="11">DNA 3'-5' helicase PriA</fullName>
    </alternativeName>
</protein>
<comment type="function">
    <text evidence="11">Initiates the restart of stalled replication forks, which reloads the replicative helicase on sites other than the origin of replication. Recognizes and binds to abandoned replication forks and remodels them to uncover a helicase loading site. Promotes assembly of the primosome at these replication forks.</text>
</comment>
<dbReference type="SMART" id="SM00487">
    <property type="entry name" value="DEXDc"/>
    <property type="match status" value="1"/>
</dbReference>
<dbReference type="HAMAP" id="MF_00983">
    <property type="entry name" value="PriA"/>
    <property type="match status" value="1"/>
</dbReference>
<dbReference type="InterPro" id="IPR040498">
    <property type="entry name" value="PriA_CRR"/>
</dbReference>
<evidence type="ECO:0000256" key="2">
    <source>
        <dbReference type="ARBA" id="ARBA00022705"/>
    </source>
</evidence>
<keyword evidence="6 11" id="KW-0347">Helicase</keyword>
<feature type="binding site" evidence="11">
    <location>
        <position position="584"/>
    </location>
    <ligand>
        <name>Zn(2+)</name>
        <dbReference type="ChEBI" id="CHEBI:29105"/>
        <label>2</label>
    </ligand>
</feature>
<reference evidence="14 15" key="1">
    <citation type="submission" date="2023-01" db="EMBL/GenBank/DDBJ databases">
        <title>Novel diversity within Roseofilum (Cyanobacteria; Desertifilaceae) from marine benthic mats with descriptions of four novel species.</title>
        <authorList>
            <person name="Wang Y."/>
            <person name="Berthold D.E."/>
            <person name="Hu J."/>
            <person name="Lefler F.W."/>
            <person name="Laughinghouse H.D. IV."/>
        </authorList>
    </citation>
    <scope>NUCLEOTIDE SEQUENCE [LARGE SCALE GENOMIC DNA]</scope>
    <source>
        <strain evidence="14 15">BLCC-M143</strain>
    </source>
</reference>
<dbReference type="InterPro" id="IPR027417">
    <property type="entry name" value="P-loop_NTPase"/>
</dbReference>
<evidence type="ECO:0000256" key="10">
    <source>
        <dbReference type="ARBA" id="ARBA00023235"/>
    </source>
</evidence>
<feature type="binding site" evidence="11">
    <location>
        <position position="581"/>
    </location>
    <ligand>
        <name>Zn(2+)</name>
        <dbReference type="ChEBI" id="CHEBI:29105"/>
        <label>2</label>
    </ligand>
</feature>
<keyword evidence="2 11" id="KW-0235">DNA replication</keyword>
<dbReference type="Pfam" id="PF00271">
    <property type="entry name" value="Helicase_C"/>
    <property type="match status" value="1"/>
</dbReference>
<evidence type="ECO:0000256" key="8">
    <source>
        <dbReference type="ARBA" id="ARBA00022840"/>
    </source>
</evidence>
<keyword evidence="10 11" id="KW-0413">Isomerase</keyword>
<evidence type="ECO:0000256" key="1">
    <source>
        <dbReference type="ARBA" id="ARBA00022515"/>
    </source>
</evidence>
<dbReference type="CDD" id="cd17929">
    <property type="entry name" value="DEXHc_priA"/>
    <property type="match status" value="1"/>
</dbReference>
<keyword evidence="4 11" id="KW-0547">Nucleotide-binding</keyword>
<dbReference type="Pfam" id="PF17764">
    <property type="entry name" value="PriA_3primeBD"/>
    <property type="match status" value="1"/>
</dbReference>
<evidence type="ECO:0000313" key="14">
    <source>
        <dbReference type="EMBL" id="MDJ1183108.1"/>
    </source>
</evidence>
<dbReference type="Pfam" id="PF18074">
    <property type="entry name" value="PriA_C"/>
    <property type="match status" value="1"/>
</dbReference>
<proteinExistence type="inferred from homology"/>
<dbReference type="InterPro" id="IPR011545">
    <property type="entry name" value="DEAD/DEAH_box_helicase_dom"/>
</dbReference>
<dbReference type="EC" id="5.6.2.4" evidence="11"/>
<dbReference type="RefSeq" id="WP_283757763.1">
    <property type="nucleotide sequence ID" value="NZ_JAQOSQ010000006.1"/>
</dbReference>
<evidence type="ECO:0000256" key="5">
    <source>
        <dbReference type="ARBA" id="ARBA00022801"/>
    </source>
</evidence>
<dbReference type="Gene3D" id="3.40.50.300">
    <property type="entry name" value="P-loop containing nucleotide triphosphate hydrolases"/>
    <property type="match status" value="2"/>
</dbReference>
<keyword evidence="1 11" id="KW-0639">Primosome</keyword>
<evidence type="ECO:0000256" key="9">
    <source>
        <dbReference type="ARBA" id="ARBA00023125"/>
    </source>
</evidence>
<comment type="caution">
    <text evidence="14">The sequence shown here is derived from an EMBL/GenBank/DDBJ whole genome shotgun (WGS) entry which is preliminary data.</text>
</comment>
<comment type="cofactor">
    <cofactor evidence="11">
        <name>Zn(2+)</name>
        <dbReference type="ChEBI" id="CHEBI:29105"/>
    </cofactor>
    <text evidence="11">Binds 2 zinc ions per subunit.</text>
</comment>
<keyword evidence="5 11" id="KW-0378">Hydrolase</keyword>
<dbReference type="GO" id="GO:0016787">
    <property type="term" value="F:hydrolase activity"/>
    <property type="evidence" value="ECO:0007669"/>
    <property type="project" value="UniProtKB-KW"/>
</dbReference>
<evidence type="ECO:0000256" key="6">
    <source>
        <dbReference type="ARBA" id="ARBA00022806"/>
    </source>
</evidence>
<dbReference type="NCBIfam" id="NF004066">
    <property type="entry name" value="PRK05580.1-3"/>
    <property type="match status" value="1"/>
</dbReference>
<dbReference type="InterPro" id="IPR005259">
    <property type="entry name" value="PriA"/>
</dbReference>
<dbReference type="Proteomes" id="UP001232992">
    <property type="component" value="Unassembled WGS sequence"/>
</dbReference>
<sequence>MRYSDLAIEDETRSPAIAATSRSFYNRDPQGLQSLQWVEVLVDAVAKETEAPKLYTYAIPDGLAIAPGDILSVSFGKTQVGAIAIRLLAQPPAELSRDRIKPVSDIVSPGFFPPAYWELLERVSQYYRTPLITTVRIALPPGLLKRSQRRIRLHPDAPPVAEVAAFLHPVAQQLLELLQTSKSRDYSWRYLQQKVRNAKRGLTHLLKRNWVESYLEPPKPPQPKRQKAVTLVNTSLSEIGTLTSKQQEILTLLHRQGGQMWLTQLLQQGQTSSGVIKTLENKHQVVIADEEILRHASGPEQRRDVPKPLTPAQAEALHQIQQGMGAQQFLLHGITGSGKTEVYLQAIAPILESGKSALVLVPEIGLTPQLTDRFRARFGDKIRIYHSKLSEGERYDTWRQMLQGTPQIAIGTRSAIFAPLPRLGLIILDEEHDHSFKQSQPAPTYHARMVAQWRSQLENCPLILGSATPSSETWIAARKTSAMTYLSLPERVASRPLPPVEIVDLRRELQAGNRSIFSRSLQQHLHQLRDRQEQGILFIPRRGHSTFVSCRSCGHVMECPHCDVSLAYHYTHEGATERLRCHYCNFSQLQPPRCPECDSPYLKHFGTGTQRVMHALAKEFPQLRALRFDSDTTRTKDAHRSLLTRFIQGEADLLVGTQMLTKGLDIPGVTLVAVVAADGLLHQGDYRCGEQAVQTLTQVSGRAGRGDDPGRVIIQTYSPTHPAIQAVQQNNYAGFMDRELVERSQLCYPPYGRLALFRLAGLDAIAVQTTAYELAEFLKYDDAPYELLGPAPARIMRIADRYRWQILLKFPLDREVELPELAQLRSGCPASVSLSLDIDPLGFG</sequence>
<keyword evidence="3 11" id="KW-0479">Metal-binding</keyword>
<name>A0ABT7BV95_9CYAN</name>
<comment type="catalytic activity">
    <reaction evidence="11">
        <text>Couples ATP hydrolysis with the unwinding of duplex DNA by translocating in the 3'-5' direction.</text>
        <dbReference type="EC" id="5.6.2.4"/>
    </reaction>
</comment>
<dbReference type="PROSITE" id="PS51192">
    <property type="entry name" value="HELICASE_ATP_BIND_1"/>
    <property type="match status" value="1"/>
</dbReference>
<dbReference type="PROSITE" id="PS51194">
    <property type="entry name" value="HELICASE_CTER"/>
    <property type="match status" value="1"/>
</dbReference>
<evidence type="ECO:0000256" key="7">
    <source>
        <dbReference type="ARBA" id="ARBA00022833"/>
    </source>
</evidence>
<keyword evidence="15" id="KW-1185">Reference proteome</keyword>
<evidence type="ECO:0000259" key="12">
    <source>
        <dbReference type="PROSITE" id="PS51192"/>
    </source>
</evidence>
<keyword evidence="7 11" id="KW-0862">Zinc</keyword>
<evidence type="ECO:0000256" key="4">
    <source>
        <dbReference type="ARBA" id="ARBA00022741"/>
    </source>
</evidence>
<dbReference type="EMBL" id="JAQOSQ010000006">
    <property type="protein sequence ID" value="MDJ1183108.1"/>
    <property type="molecule type" value="Genomic_DNA"/>
</dbReference>
<dbReference type="PANTHER" id="PTHR30580">
    <property type="entry name" value="PRIMOSOMAL PROTEIN N"/>
    <property type="match status" value="1"/>
</dbReference>
<dbReference type="Pfam" id="PF18319">
    <property type="entry name" value="Zn_ribbon_PriA"/>
    <property type="match status" value="1"/>
</dbReference>
<feature type="domain" description="Helicase ATP-binding" evidence="12">
    <location>
        <begin position="320"/>
        <end position="487"/>
    </location>
</feature>
<gene>
    <name evidence="11 14" type="primary">priA</name>
    <name evidence="14" type="ORF">PMH09_07865</name>
</gene>
<feature type="binding site" evidence="11">
    <location>
        <position position="550"/>
    </location>
    <ligand>
        <name>Zn(2+)</name>
        <dbReference type="ChEBI" id="CHEBI:29105"/>
        <label>1</label>
    </ligand>
</feature>
<dbReference type="CDD" id="cd18804">
    <property type="entry name" value="SF2_C_priA"/>
    <property type="match status" value="1"/>
</dbReference>
<dbReference type="SUPFAM" id="SSF52540">
    <property type="entry name" value="P-loop containing nucleoside triphosphate hydrolases"/>
    <property type="match status" value="2"/>
</dbReference>
<dbReference type="InterPro" id="IPR001650">
    <property type="entry name" value="Helicase_C-like"/>
</dbReference>
<dbReference type="Pfam" id="PF00270">
    <property type="entry name" value="DEAD"/>
    <property type="match status" value="1"/>
</dbReference>
<evidence type="ECO:0000256" key="11">
    <source>
        <dbReference type="HAMAP-Rule" id="MF_00983"/>
    </source>
</evidence>
<feature type="domain" description="Helicase C-terminal" evidence="13">
    <location>
        <begin position="589"/>
        <end position="746"/>
    </location>
</feature>
<dbReference type="InterPro" id="IPR014001">
    <property type="entry name" value="Helicase_ATP-bd"/>
</dbReference>
<keyword evidence="8 11" id="KW-0067">ATP-binding</keyword>
<dbReference type="InterPro" id="IPR041222">
    <property type="entry name" value="PriA_3primeBD"/>
</dbReference>
<keyword evidence="9 11" id="KW-0238">DNA-binding</keyword>
<evidence type="ECO:0000256" key="3">
    <source>
        <dbReference type="ARBA" id="ARBA00022723"/>
    </source>
</evidence>
<organism evidence="14 15">
    <name type="scientific">Roseofilum casamattae BLCC-M143</name>
    <dbReference type="NCBI Taxonomy" id="3022442"/>
    <lineage>
        <taxon>Bacteria</taxon>
        <taxon>Bacillati</taxon>
        <taxon>Cyanobacteriota</taxon>
        <taxon>Cyanophyceae</taxon>
        <taxon>Desertifilales</taxon>
        <taxon>Desertifilaceae</taxon>
        <taxon>Roseofilum</taxon>
        <taxon>Roseofilum casamattae</taxon>
    </lineage>
</organism>
<feature type="binding site" evidence="11">
    <location>
        <position position="559"/>
    </location>
    <ligand>
        <name>Zn(2+)</name>
        <dbReference type="ChEBI" id="CHEBI:29105"/>
        <label>2</label>
    </ligand>
</feature>
<comment type="subunit">
    <text evidence="11">Component of the replication restart primosome.</text>
</comment>
<dbReference type="Gene3D" id="3.40.1440.60">
    <property type="entry name" value="PriA, 3(prime) DNA-binding domain"/>
    <property type="match status" value="1"/>
</dbReference>
<evidence type="ECO:0000313" key="15">
    <source>
        <dbReference type="Proteomes" id="UP001232992"/>
    </source>
</evidence>
<dbReference type="SMART" id="SM00490">
    <property type="entry name" value="HELICc"/>
    <property type="match status" value="1"/>
</dbReference>
<dbReference type="NCBIfam" id="TIGR00595">
    <property type="entry name" value="priA"/>
    <property type="match status" value="1"/>
</dbReference>
<feature type="binding site" evidence="11">
    <location>
        <position position="553"/>
    </location>
    <ligand>
        <name>Zn(2+)</name>
        <dbReference type="ChEBI" id="CHEBI:29105"/>
        <label>1</label>
    </ligand>
</feature>
<dbReference type="InterPro" id="IPR041236">
    <property type="entry name" value="PriA_C"/>
</dbReference>
<feature type="binding site" evidence="11">
    <location>
        <position position="562"/>
    </location>
    <ligand>
        <name>Zn(2+)</name>
        <dbReference type="ChEBI" id="CHEBI:29105"/>
        <label>2</label>
    </ligand>
</feature>